<dbReference type="EMBL" id="CM009294">
    <property type="protein sequence ID" value="PNT37661.1"/>
    <property type="molecule type" value="Genomic_DNA"/>
</dbReference>
<evidence type="ECO:0000313" key="1">
    <source>
        <dbReference type="EMBL" id="PNT37661.1"/>
    </source>
</evidence>
<keyword evidence="2" id="KW-1185">Reference proteome</keyword>
<dbReference type="InParanoid" id="A0A2K2AJF5"/>
<proteinExistence type="predicted"/>
<accession>A0A2K2AJF5</accession>
<gene>
    <name evidence="1" type="ORF">POPTR_005G201000</name>
</gene>
<organism evidence="1 2">
    <name type="scientific">Populus trichocarpa</name>
    <name type="common">Western balsam poplar</name>
    <name type="synonym">Populus balsamifera subsp. trichocarpa</name>
    <dbReference type="NCBI Taxonomy" id="3694"/>
    <lineage>
        <taxon>Eukaryota</taxon>
        <taxon>Viridiplantae</taxon>
        <taxon>Streptophyta</taxon>
        <taxon>Embryophyta</taxon>
        <taxon>Tracheophyta</taxon>
        <taxon>Spermatophyta</taxon>
        <taxon>Magnoliopsida</taxon>
        <taxon>eudicotyledons</taxon>
        <taxon>Gunneridae</taxon>
        <taxon>Pentapetalae</taxon>
        <taxon>rosids</taxon>
        <taxon>fabids</taxon>
        <taxon>Malpighiales</taxon>
        <taxon>Salicaceae</taxon>
        <taxon>Saliceae</taxon>
        <taxon>Populus</taxon>
    </lineage>
</organism>
<reference evidence="1 2" key="1">
    <citation type="journal article" date="2006" name="Science">
        <title>The genome of black cottonwood, Populus trichocarpa (Torr. &amp; Gray).</title>
        <authorList>
            <person name="Tuskan G.A."/>
            <person name="Difazio S."/>
            <person name="Jansson S."/>
            <person name="Bohlmann J."/>
            <person name="Grigoriev I."/>
            <person name="Hellsten U."/>
            <person name="Putnam N."/>
            <person name="Ralph S."/>
            <person name="Rombauts S."/>
            <person name="Salamov A."/>
            <person name="Schein J."/>
            <person name="Sterck L."/>
            <person name="Aerts A."/>
            <person name="Bhalerao R.R."/>
            <person name="Bhalerao R.P."/>
            <person name="Blaudez D."/>
            <person name="Boerjan W."/>
            <person name="Brun A."/>
            <person name="Brunner A."/>
            <person name="Busov V."/>
            <person name="Campbell M."/>
            <person name="Carlson J."/>
            <person name="Chalot M."/>
            <person name="Chapman J."/>
            <person name="Chen G.L."/>
            <person name="Cooper D."/>
            <person name="Coutinho P.M."/>
            <person name="Couturier J."/>
            <person name="Covert S."/>
            <person name="Cronk Q."/>
            <person name="Cunningham R."/>
            <person name="Davis J."/>
            <person name="Degroeve S."/>
            <person name="Dejardin A."/>
            <person name="Depamphilis C."/>
            <person name="Detter J."/>
            <person name="Dirks B."/>
            <person name="Dubchak I."/>
            <person name="Duplessis S."/>
            <person name="Ehlting J."/>
            <person name="Ellis B."/>
            <person name="Gendler K."/>
            <person name="Goodstein D."/>
            <person name="Gribskov M."/>
            <person name="Grimwood J."/>
            <person name="Groover A."/>
            <person name="Gunter L."/>
            <person name="Hamberger B."/>
            <person name="Heinze B."/>
            <person name="Helariutta Y."/>
            <person name="Henrissat B."/>
            <person name="Holligan D."/>
            <person name="Holt R."/>
            <person name="Huang W."/>
            <person name="Islam-Faridi N."/>
            <person name="Jones S."/>
            <person name="Jones-Rhoades M."/>
            <person name="Jorgensen R."/>
            <person name="Joshi C."/>
            <person name="Kangasjarvi J."/>
            <person name="Karlsson J."/>
            <person name="Kelleher C."/>
            <person name="Kirkpatrick R."/>
            <person name="Kirst M."/>
            <person name="Kohler A."/>
            <person name="Kalluri U."/>
            <person name="Larimer F."/>
            <person name="Leebens-Mack J."/>
            <person name="Leple J.C."/>
            <person name="Locascio P."/>
            <person name="Lou Y."/>
            <person name="Lucas S."/>
            <person name="Martin F."/>
            <person name="Montanini B."/>
            <person name="Napoli C."/>
            <person name="Nelson D.R."/>
            <person name="Nelson C."/>
            <person name="Nieminen K."/>
            <person name="Nilsson O."/>
            <person name="Pereda V."/>
            <person name="Peter G."/>
            <person name="Philippe R."/>
            <person name="Pilate G."/>
            <person name="Poliakov A."/>
            <person name="Razumovskaya J."/>
            <person name="Richardson P."/>
            <person name="Rinaldi C."/>
            <person name="Ritland K."/>
            <person name="Rouze P."/>
            <person name="Ryaboy D."/>
            <person name="Schmutz J."/>
            <person name="Schrader J."/>
            <person name="Segerman B."/>
            <person name="Shin H."/>
            <person name="Siddiqui A."/>
            <person name="Sterky F."/>
            <person name="Terry A."/>
            <person name="Tsai C.J."/>
            <person name="Uberbacher E."/>
            <person name="Unneberg P."/>
            <person name="Vahala J."/>
            <person name="Wall K."/>
            <person name="Wessler S."/>
            <person name="Yang G."/>
            <person name="Yin T."/>
            <person name="Douglas C."/>
            <person name="Marra M."/>
            <person name="Sandberg G."/>
            <person name="Van de Peer Y."/>
            <person name="Rokhsar D."/>
        </authorList>
    </citation>
    <scope>NUCLEOTIDE SEQUENCE [LARGE SCALE GENOMIC DNA]</scope>
    <source>
        <strain evidence="2">cv. Nisqually</strain>
    </source>
</reference>
<protein>
    <submittedName>
        <fullName evidence="1">Uncharacterized protein</fullName>
    </submittedName>
</protein>
<name>A0A2K2AJF5_POPTR</name>
<dbReference type="Proteomes" id="UP000006729">
    <property type="component" value="Chromosome 5"/>
</dbReference>
<dbReference type="AlphaFoldDB" id="A0A2K2AJF5"/>
<sequence length="66" mass="7546">MVELNGGSHFWHQNLKPSRAQAIGYHSTKASVLLPLLFHDGIHAHELNRCRRPLCKWLVLRCCGLD</sequence>
<evidence type="ECO:0000313" key="2">
    <source>
        <dbReference type="Proteomes" id="UP000006729"/>
    </source>
</evidence>